<dbReference type="PANTHER" id="PTHR34710">
    <property type="entry name" value="OS03G0834100 PROTEIN"/>
    <property type="match status" value="1"/>
</dbReference>
<gene>
    <name evidence="3" type="ORF">STAS_10835</name>
</gene>
<dbReference type="EMBL" id="BKCP01004916">
    <property type="protein sequence ID" value="GER34612.1"/>
    <property type="molecule type" value="Genomic_DNA"/>
</dbReference>
<dbReference type="PANTHER" id="PTHR34710:SF20">
    <property type="entry name" value="OS10G0550200 PROTEIN"/>
    <property type="match status" value="1"/>
</dbReference>
<dbReference type="InterPro" id="IPR022059">
    <property type="entry name" value="DUF3615"/>
</dbReference>
<dbReference type="Pfam" id="PF12274">
    <property type="entry name" value="DUF3615"/>
    <property type="match status" value="1"/>
</dbReference>
<feature type="compositionally biased region" description="Basic and acidic residues" evidence="1">
    <location>
        <begin position="46"/>
        <end position="70"/>
    </location>
</feature>
<feature type="domain" description="DUF3615" evidence="2">
    <location>
        <begin position="241"/>
        <end position="352"/>
    </location>
</feature>
<evidence type="ECO:0000256" key="1">
    <source>
        <dbReference type="SAM" id="MobiDB-lite"/>
    </source>
</evidence>
<dbReference type="OrthoDB" id="919440at2759"/>
<dbReference type="AlphaFoldDB" id="A0A5A7PQ65"/>
<name>A0A5A7PQ65_STRAF</name>
<proteinExistence type="predicted"/>
<dbReference type="Proteomes" id="UP000325081">
    <property type="component" value="Unassembled WGS sequence"/>
</dbReference>
<feature type="region of interest" description="Disordered" evidence="1">
    <location>
        <begin position="1"/>
        <end position="70"/>
    </location>
</feature>
<keyword evidence="4" id="KW-1185">Reference proteome</keyword>
<feature type="compositionally biased region" description="Basic and acidic residues" evidence="1">
    <location>
        <begin position="12"/>
        <end position="21"/>
    </location>
</feature>
<reference evidence="4" key="1">
    <citation type="journal article" date="2019" name="Curr. Biol.">
        <title>Genome Sequence of Striga asiatica Provides Insight into the Evolution of Plant Parasitism.</title>
        <authorList>
            <person name="Yoshida S."/>
            <person name="Kim S."/>
            <person name="Wafula E.K."/>
            <person name="Tanskanen J."/>
            <person name="Kim Y.M."/>
            <person name="Honaas L."/>
            <person name="Yang Z."/>
            <person name="Spallek T."/>
            <person name="Conn C.E."/>
            <person name="Ichihashi Y."/>
            <person name="Cheong K."/>
            <person name="Cui S."/>
            <person name="Der J.P."/>
            <person name="Gundlach H."/>
            <person name="Jiao Y."/>
            <person name="Hori C."/>
            <person name="Ishida J.K."/>
            <person name="Kasahara H."/>
            <person name="Kiba T."/>
            <person name="Kim M.S."/>
            <person name="Koo N."/>
            <person name="Laohavisit A."/>
            <person name="Lee Y.H."/>
            <person name="Lumba S."/>
            <person name="McCourt P."/>
            <person name="Mortimer J.C."/>
            <person name="Mutuku J.M."/>
            <person name="Nomura T."/>
            <person name="Sasaki-Sekimoto Y."/>
            <person name="Seto Y."/>
            <person name="Wang Y."/>
            <person name="Wakatake T."/>
            <person name="Sakakibara H."/>
            <person name="Demura T."/>
            <person name="Yamaguchi S."/>
            <person name="Yoneyama K."/>
            <person name="Manabe R.I."/>
            <person name="Nelson D.C."/>
            <person name="Schulman A.H."/>
            <person name="Timko M.P."/>
            <person name="dePamphilis C.W."/>
            <person name="Choi D."/>
            <person name="Shirasu K."/>
        </authorList>
    </citation>
    <scope>NUCLEOTIDE SEQUENCE [LARGE SCALE GENOMIC DNA]</scope>
    <source>
        <strain evidence="4">cv. UVA1</strain>
    </source>
</reference>
<evidence type="ECO:0000259" key="2">
    <source>
        <dbReference type="Pfam" id="PF12274"/>
    </source>
</evidence>
<protein>
    <submittedName>
        <fullName evidence="3">UDP-XYL synthase 6</fullName>
    </submittedName>
</protein>
<accession>A0A5A7PQ65</accession>
<comment type="caution">
    <text evidence="3">The sequence shown here is derived from an EMBL/GenBank/DDBJ whole genome shotgun (WGS) entry which is preliminary data.</text>
</comment>
<feature type="compositionally biased region" description="Basic residues" evidence="1">
    <location>
        <begin position="1"/>
        <end position="11"/>
    </location>
</feature>
<evidence type="ECO:0000313" key="3">
    <source>
        <dbReference type="EMBL" id="GER34612.1"/>
    </source>
</evidence>
<evidence type="ECO:0000313" key="4">
    <source>
        <dbReference type="Proteomes" id="UP000325081"/>
    </source>
</evidence>
<organism evidence="3 4">
    <name type="scientific">Striga asiatica</name>
    <name type="common">Asiatic witchweed</name>
    <name type="synonym">Buchnera asiatica</name>
    <dbReference type="NCBI Taxonomy" id="4170"/>
    <lineage>
        <taxon>Eukaryota</taxon>
        <taxon>Viridiplantae</taxon>
        <taxon>Streptophyta</taxon>
        <taxon>Embryophyta</taxon>
        <taxon>Tracheophyta</taxon>
        <taxon>Spermatophyta</taxon>
        <taxon>Magnoliopsida</taxon>
        <taxon>eudicotyledons</taxon>
        <taxon>Gunneridae</taxon>
        <taxon>Pentapetalae</taxon>
        <taxon>asterids</taxon>
        <taxon>lamiids</taxon>
        <taxon>Lamiales</taxon>
        <taxon>Orobanchaceae</taxon>
        <taxon>Buchnereae</taxon>
        <taxon>Striga</taxon>
    </lineage>
</organism>
<sequence>MRLTRSSKRKLMREENNDKTSKKSKLPNNERSQKRKKESKMFINIPREENQDNSSEESKRRQPIPTERERQYMKYLKGKEIAESALCEYNNRHGTDLELVRFLEANHMHMFGPGCRLDFADGPARWRHLNIEARRRSVDTDDENSLFLFVESICSPTNTYDLLTLLLVAPTDKLRNDDTITSTILKKFIHAGVLQLRSVASDPKLLSEDDAVKLSQLALKDYNENHLPPVIYTPPFYFMLKKKKNQGTNLKFVRAFKCNSFTCAGRLMDFTEKSTRWVHVNFEAMVGVGSWESIRLMFAELYLGNDDKYVLATLLPAEPEDREDREDPEETKWRDGYPASECAICPDEICHPWRGYRYCFSIPPRRLACPMP</sequence>